<sequence>MLDGPHTPDHILVNAAITLASNASENVRQLNANYNTLQSNIYGIAESYVSLQQQLRTTEAKKQRLSDLVQQLLEKESEREERWEKHMNLCIFGEFDQVVERWRKKNGLGPDRGLTGKDGYRYTHVDKWGRQSDEVFWDLMEIMGCKGDYSMVHVKRYPIPSKTEKPGYKRHRKKRHRKHEQQRSQPPGPSAEPAVPSTEADSLNAISSEVAALTINQPDSSQPSGPLNADDLDPPPPCVLVLTTYSAHNVKAAILDAYMHYEKKYMREHKGIKPPFNIREDRTLKEHFRIKKMKRKSETEAKKRQAGNRVSRDAHAKKKTEERQREEQEPAH</sequence>
<feature type="compositionally biased region" description="Basic residues" evidence="2">
    <location>
        <begin position="168"/>
        <end position="180"/>
    </location>
</feature>
<dbReference type="Proteomes" id="UP000275078">
    <property type="component" value="Unassembled WGS sequence"/>
</dbReference>
<dbReference type="EMBL" id="ML119720">
    <property type="protein sequence ID" value="RPA77789.1"/>
    <property type="molecule type" value="Genomic_DNA"/>
</dbReference>
<protein>
    <submittedName>
        <fullName evidence="3">Uncharacterized protein</fullName>
    </submittedName>
</protein>
<gene>
    <name evidence="3" type="ORF">BJ508DRAFT_329808</name>
</gene>
<evidence type="ECO:0000313" key="4">
    <source>
        <dbReference type="Proteomes" id="UP000275078"/>
    </source>
</evidence>
<keyword evidence="4" id="KW-1185">Reference proteome</keyword>
<keyword evidence="1" id="KW-0175">Coiled coil</keyword>
<feature type="region of interest" description="Disordered" evidence="2">
    <location>
        <begin position="283"/>
        <end position="332"/>
    </location>
</feature>
<reference evidence="3 4" key="1">
    <citation type="journal article" date="2018" name="Nat. Ecol. Evol.">
        <title>Pezizomycetes genomes reveal the molecular basis of ectomycorrhizal truffle lifestyle.</title>
        <authorList>
            <person name="Murat C."/>
            <person name="Payen T."/>
            <person name="Noel B."/>
            <person name="Kuo A."/>
            <person name="Morin E."/>
            <person name="Chen J."/>
            <person name="Kohler A."/>
            <person name="Krizsan K."/>
            <person name="Balestrini R."/>
            <person name="Da Silva C."/>
            <person name="Montanini B."/>
            <person name="Hainaut M."/>
            <person name="Levati E."/>
            <person name="Barry K.W."/>
            <person name="Belfiori B."/>
            <person name="Cichocki N."/>
            <person name="Clum A."/>
            <person name="Dockter R.B."/>
            <person name="Fauchery L."/>
            <person name="Guy J."/>
            <person name="Iotti M."/>
            <person name="Le Tacon F."/>
            <person name="Lindquist E.A."/>
            <person name="Lipzen A."/>
            <person name="Malagnac F."/>
            <person name="Mello A."/>
            <person name="Molinier V."/>
            <person name="Miyauchi S."/>
            <person name="Poulain J."/>
            <person name="Riccioni C."/>
            <person name="Rubini A."/>
            <person name="Sitrit Y."/>
            <person name="Splivallo R."/>
            <person name="Traeger S."/>
            <person name="Wang M."/>
            <person name="Zifcakova L."/>
            <person name="Wipf D."/>
            <person name="Zambonelli A."/>
            <person name="Paolocci F."/>
            <person name="Nowrousian M."/>
            <person name="Ottonello S."/>
            <person name="Baldrian P."/>
            <person name="Spatafora J.W."/>
            <person name="Henrissat B."/>
            <person name="Nagy L.G."/>
            <person name="Aury J.M."/>
            <person name="Wincker P."/>
            <person name="Grigoriev I.V."/>
            <person name="Bonfante P."/>
            <person name="Martin F.M."/>
        </authorList>
    </citation>
    <scope>NUCLEOTIDE SEQUENCE [LARGE SCALE GENOMIC DNA]</scope>
    <source>
        <strain evidence="3 4">RN42</strain>
    </source>
</reference>
<evidence type="ECO:0000313" key="3">
    <source>
        <dbReference type="EMBL" id="RPA77789.1"/>
    </source>
</evidence>
<accession>A0A3N4HVV1</accession>
<evidence type="ECO:0000256" key="2">
    <source>
        <dbReference type="SAM" id="MobiDB-lite"/>
    </source>
</evidence>
<dbReference type="AlphaFoldDB" id="A0A3N4HVV1"/>
<organism evidence="3 4">
    <name type="scientific">Ascobolus immersus RN42</name>
    <dbReference type="NCBI Taxonomy" id="1160509"/>
    <lineage>
        <taxon>Eukaryota</taxon>
        <taxon>Fungi</taxon>
        <taxon>Dikarya</taxon>
        <taxon>Ascomycota</taxon>
        <taxon>Pezizomycotina</taxon>
        <taxon>Pezizomycetes</taxon>
        <taxon>Pezizales</taxon>
        <taxon>Ascobolaceae</taxon>
        <taxon>Ascobolus</taxon>
    </lineage>
</organism>
<feature type="region of interest" description="Disordered" evidence="2">
    <location>
        <begin position="160"/>
        <end position="200"/>
    </location>
</feature>
<evidence type="ECO:0000256" key="1">
    <source>
        <dbReference type="SAM" id="Coils"/>
    </source>
</evidence>
<name>A0A3N4HVV1_ASCIM</name>
<proteinExistence type="predicted"/>
<feature type="coiled-coil region" evidence="1">
    <location>
        <begin position="20"/>
        <end position="75"/>
    </location>
</feature>
<feature type="compositionally biased region" description="Basic and acidic residues" evidence="2">
    <location>
        <begin position="310"/>
        <end position="332"/>
    </location>
</feature>